<protein>
    <submittedName>
        <fullName evidence="2">DUF1653 domain-containing protein</fullName>
    </submittedName>
</protein>
<proteinExistence type="predicted"/>
<evidence type="ECO:0000313" key="1">
    <source>
        <dbReference type="Proteomes" id="UP000095283"/>
    </source>
</evidence>
<dbReference type="Proteomes" id="UP000095283">
    <property type="component" value="Unplaced"/>
</dbReference>
<evidence type="ECO:0000313" key="2">
    <source>
        <dbReference type="WBParaSite" id="Hba_21023"/>
    </source>
</evidence>
<organism evidence="1 2">
    <name type="scientific">Heterorhabditis bacteriophora</name>
    <name type="common">Entomopathogenic nematode worm</name>
    <dbReference type="NCBI Taxonomy" id="37862"/>
    <lineage>
        <taxon>Eukaryota</taxon>
        <taxon>Metazoa</taxon>
        <taxon>Ecdysozoa</taxon>
        <taxon>Nematoda</taxon>
        <taxon>Chromadorea</taxon>
        <taxon>Rhabditida</taxon>
        <taxon>Rhabditina</taxon>
        <taxon>Rhabditomorpha</taxon>
        <taxon>Strongyloidea</taxon>
        <taxon>Heterorhabditidae</taxon>
        <taxon>Heterorhabditis</taxon>
    </lineage>
</organism>
<accession>A0A1I7XU56</accession>
<name>A0A1I7XU56_HETBA</name>
<dbReference type="WBParaSite" id="Hba_21023">
    <property type="protein sequence ID" value="Hba_21023"/>
    <property type="gene ID" value="Hba_21023"/>
</dbReference>
<sequence length="59" mass="7323">MEYYYLLFDCPREVMADYPLRYDLVAEKRDMNGYGWNDCEFSPLSCLLRRRRDTNFRRV</sequence>
<reference evidence="2" key="1">
    <citation type="submission" date="2016-11" db="UniProtKB">
        <authorList>
            <consortium name="WormBaseParasite"/>
        </authorList>
    </citation>
    <scope>IDENTIFICATION</scope>
</reference>
<dbReference type="AlphaFoldDB" id="A0A1I7XU56"/>
<keyword evidence="1" id="KW-1185">Reference proteome</keyword>